<proteinExistence type="predicted"/>
<feature type="domain" description="MARVEL" evidence="6">
    <location>
        <begin position="10"/>
        <end position="129"/>
    </location>
</feature>
<evidence type="ECO:0000313" key="8">
    <source>
        <dbReference type="Proteomes" id="UP001362899"/>
    </source>
</evidence>
<feature type="transmembrane region" description="Helical" evidence="5">
    <location>
        <begin position="108"/>
        <end position="129"/>
    </location>
</feature>
<keyword evidence="4 5" id="KW-0472">Membrane</keyword>
<gene>
    <name evidence="7" type="ORF">DASB73_031130</name>
</gene>
<comment type="subcellular location">
    <subcellularLocation>
        <location evidence="1">Membrane</location>
        <topology evidence="1">Multi-pass membrane protein</topology>
    </subcellularLocation>
</comment>
<reference evidence="7 8" key="1">
    <citation type="journal article" date="2023" name="Elife">
        <title>Identification of key yeast species and microbe-microbe interactions impacting larval growth of Drosophila in the wild.</title>
        <authorList>
            <person name="Mure A."/>
            <person name="Sugiura Y."/>
            <person name="Maeda R."/>
            <person name="Honda K."/>
            <person name="Sakurai N."/>
            <person name="Takahashi Y."/>
            <person name="Watada M."/>
            <person name="Katoh T."/>
            <person name="Gotoh A."/>
            <person name="Gotoh Y."/>
            <person name="Taniguchi I."/>
            <person name="Nakamura K."/>
            <person name="Hayashi T."/>
            <person name="Katayama T."/>
            <person name="Uemura T."/>
            <person name="Hattori Y."/>
        </authorList>
    </citation>
    <scope>NUCLEOTIDE SEQUENCE [LARGE SCALE GENOMIC DNA]</scope>
    <source>
        <strain evidence="7 8">SB-73</strain>
    </source>
</reference>
<feature type="transmembrane region" description="Helical" evidence="5">
    <location>
        <begin position="36"/>
        <end position="61"/>
    </location>
</feature>
<evidence type="ECO:0000313" key="7">
    <source>
        <dbReference type="EMBL" id="GMM52150.1"/>
    </source>
</evidence>
<comment type="caution">
    <text evidence="7">The sequence shown here is derived from an EMBL/GenBank/DDBJ whole genome shotgun (WGS) entry which is preliminary data.</text>
</comment>
<evidence type="ECO:0000259" key="6">
    <source>
        <dbReference type="Pfam" id="PF01284"/>
    </source>
</evidence>
<dbReference type="AlphaFoldDB" id="A0AAV5RKT0"/>
<dbReference type="GO" id="GO:0016020">
    <property type="term" value="C:membrane"/>
    <property type="evidence" value="ECO:0007669"/>
    <property type="project" value="UniProtKB-SubCell"/>
</dbReference>
<keyword evidence="8" id="KW-1185">Reference proteome</keyword>
<feature type="transmembrane region" description="Helical" evidence="5">
    <location>
        <begin position="12"/>
        <end position="30"/>
    </location>
</feature>
<sequence length="161" mass="17896">MLSSSRKLNLYTRIPLFVFYVIALGLSGRLRAMHWTIAAVNLGVAAATIGLVFTCFAPVAILFMQRRIAFLFIFCLDFITFALTVAAAGDLTKHRGICHQDGYGHCGLIRAAAAFFYIDWIILLFVLIFELYQYITDSDSSGMYGREPKPMQEIPTAPATA</sequence>
<keyword evidence="3 5" id="KW-1133">Transmembrane helix</keyword>
<accession>A0AAV5RKT0</accession>
<evidence type="ECO:0000256" key="4">
    <source>
        <dbReference type="ARBA" id="ARBA00023136"/>
    </source>
</evidence>
<dbReference type="Proteomes" id="UP001362899">
    <property type="component" value="Unassembled WGS sequence"/>
</dbReference>
<evidence type="ECO:0000256" key="5">
    <source>
        <dbReference type="SAM" id="Phobius"/>
    </source>
</evidence>
<name>A0AAV5RKT0_STABA</name>
<evidence type="ECO:0000256" key="3">
    <source>
        <dbReference type="ARBA" id="ARBA00022989"/>
    </source>
</evidence>
<feature type="transmembrane region" description="Helical" evidence="5">
    <location>
        <begin position="68"/>
        <end position="88"/>
    </location>
</feature>
<dbReference type="EMBL" id="BTGC01000008">
    <property type="protein sequence ID" value="GMM52150.1"/>
    <property type="molecule type" value="Genomic_DNA"/>
</dbReference>
<evidence type="ECO:0000256" key="2">
    <source>
        <dbReference type="ARBA" id="ARBA00022692"/>
    </source>
</evidence>
<protein>
    <recommendedName>
        <fullName evidence="6">MARVEL domain-containing protein</fullName>
    </recommendedName>
</protein>
<dbReference type="Pfam" id="PF01284">
    <property type="entry name" value="MARVEL"/>
    <property type="match status" value="1"/>
</dbReference>
<keyword evidence="2 5" id="KW-0812">Transmembrane</keyword>
<dbReference type="InterPro" id="IPR008253">
    <property type="entry name" value="Marvel"/>
</dbReference>
<evidence type="ECO:0000256" key="1">
    <source>
        <dbReference type="ARBA" id="ARBA00004141"/>
    </source>
</evidence>
<organism evidence="7 8">
    <name type="scientific">Starmerella bacillaris</name>
    <name type="common">Yeast</name>
    <name type="synonym">Candida zemplinina</name>
    <dbReference type="NCBI Taxonomy" id="1247836"/>
    <lineage>
        <taxon>Eukaryota</taxon>
        <taxon>Fungi</taxon>
        <taxon>Dikarya</taxon>
        <taxon>Ascomycota</taxon>
        <taxon>Saccharomycotina</taxon>
        <taxon>Dipodascomycetes</taxon>
        <taxon>Dipodascales</taxon>
        <taxon>Trichomonascaceae</taxon>
        <taxon>Starmerella</taxon>
    </lineage>
</organism>